<evidence type="ECO:0000256" key="6">
    <source>
        <dbReference type="ARBA" id="ARBA00022918"/>
    </source>
</evidence>
<feature type="domain" description="Reverse transcriptase RNase H-like" evidence="7">
    <location>
        <begin position="26"/>
        <end position="127"/>
    </location>
</feature>
<dbReference type="InterPro" id="IPR050951">
    <property type="entry name" value="Retrovirus_Pol_polyprotein"/>
</dbReference>
<evidence type="ECO:0000256" key="1">
    <source>
        <dbReference type="ARBA" id="ARBA00022679"/>
    </source>
</evidence>
<sequence length="235" mass="26234">MNDASSNAKKALSEATCLGYSQTGAAIALTTDASSTAVGAAIEQRVARYWLPLNFFSRQLRPSELKYSAFDREYLALYLAIRHFRYYLEGRSFTVYTDHKCLTFVFSKGSDPWAARQQRQITAISKYTTSVKHIASKQNVVAGTLSRVKISSLSTLLPGIDYESMASEQLKDQEMLMYHNSTSCLILKQFPLGGTDKKLWCDISTGVPRSTVTTAWRRNVFNTIHGLSGPSIRSM</sequence>
<dbReference type="Proteomes" id="UP000031668">
    <property type="component" value="Unassembled WGS sequence"/>
</dbReference>
<dbReference type="CDD" id="cd09274">
    <property type="entry name" value="RNase_HI_RT_Ty3"/>
    <property type="match status" value="1"/>
</dbReference>
<proteinExistence type="predicted"/>
<organism evidence="8 9">
    <name type="scientific">Thelohanellus kitauei</name>
    <name type="common">Myxosporean</name>
    <dbReference type="NCBI Taxonomy" id="669202"/>
    <lineage>
        <taxon>Eukaryota</taxon>
        <taxon>Metazoa</taxon>
        <taxon>Cnidaria</taxon>
        <taxon>Myxozoa</taxon>
        <taxon>Myxosporea</taxon>
        <taxon>Bivalvulida</taxon>
        <taxon>Platysporina</taxon>
        <taxon>Myxobolidae</taxon>
        <taxon>Thelohanellus</taxon>
    </lineage>
</organism>
<reference evidence="8 9" key="1">
    <citation type="journal article" date="2014" name="Genome Biol. Evol.">
        <title>The genome of the myxosporean Thelohanellus kitauei shows adaptations to nutrient acquisition within its fish host.</title>
        <authorList>
            <person name="Yang Y."/>
            <person name="Xiong J."/>
            <person name="Zhou Z."/>
            <person name="Huo F."/>
            <person name="Miao W."/>
            <person name="Ran C."/>
            <person name="Liu Y."/>
            <person name="Zhang J."/>
            <person name="Feng J."/>
            <person name="Wang M."/>
            <person name="Wang M."/>
            <person name="Wang L."/>
            <person name="Yao B."/>
        </authorList>
    </citation>
    <scope>NUCLEOTIDE SEQUENCE [LARGE SCALE GENOMIC DNA]</scope>
    <source>
        <strain evidence="8">Wuqing</strain>
    </source>
</reference>
<dbReference type="FunFam" id="3.10.20.370:FF:000001">
    <property type="entry name" value="Retrovirus-related Pol polyprotein from transposon 17.6-like protein"/>
    <property type="match status" value="1"/>
</dbReference>
<dbReference type="PANTHER" id="PTHR37984">
    <property type="entry name" value="PROTEIN CBG26694"/>
    <property type="match status" value="1"/>
</dbReference>
<keyword evidence="3" id="KW-0540">Nuclease</keyword>
<dbReference type="GO" id="GO:0003964">
    <property type="term" value="F:RNA-directed DNA polymerase activity"/>
    <property type="evidence" value="ECO:0007669"/>
    <property type="project" value="UniProtKB-KW"/>
</dbReference>
<keyword evidence="9" id="KW-1185">Reference proteome</keyword>
<keyword evidence="1" id="KW-0808">Transferase</keyword>
<dbReference type="PANTHER" id="PTHR37984:SF5">
    <property type="entry name" value="PROTEIN NYNRIN-LIKE"/>
    <property type="match status" value="1"/>
</dbReference>
<keyword evidence="6" id="KW-0695">RNA-directed DNA polymerase</keyword>
<evidence type="ECO:0000256" key="3">
    <source>
        <dbReference type="ARBA" id="ARBA00022722"/>
    </source>
</evidence>
<comment type="caution">
    <text evidence="8">The sequence shown here is derived from an EMBL/GenBank/DDBJ whole genome shotgun (WGS) entry which is preliminary data.</text>
</comment>
<protein>
    <submittedName>
        <fullName evidence="8">Retrovirus-related Pol polyprotein from transposon 17.6</fullName>
    </submittedName>
</protein>
<evidence type="ECO:0000256" key="2">
    <source>
        <dbReference type="ARBA" id="ARBA00022695"/>
    </source>
</evidence>
<evidence type="ECO:0000313" key="8">
    <source>
        <dbReference type="EMBL" id="KII70906.1"/>
    </source>
</evidence>
<gene>
    <name evidence="8" type="ORF">RF11_00897</name>
</gene>
<name>A0A0C2MUA3_THEKT</name>
<dbReference type="EMBL" id="JWZT01001937">
    <property type="protein sequence ID" value="KII70906.1"/>
    <property type="molecule type" value="Genomic_DNA"/>
</dbReference>
<evidence type="ECO:0000259" key="7">
    <source>
        <dbReference type="Pfam" id="PF17917"/>
    </source>
</evidence>
<dbReference type="Pfam" id="PF17917">
    <property type="entry name" value="RT_RNaseH"/>
    <property type="match status" value="1"/>
</dbReference>
<keyword evidence="2" id="KW-0548">Nucleotidyltransferase</keyword>
<dbReference type="OrthoDB" id="6281315at2759"/>
<evidence type="ECO:0000256" key="4">
    <source>
        <dbReference type="ARBA" id="ARBA00022759"/>
    </source>
</evidence>
<evidence type="ECO:0000256" key="5">
    <source>
        <dbReference type="ARBA" id="ARBA00022801"/>
    </source>
</evidence>
<dbReference type="InterPro" id="IPR041373">
    <property type="entry name" value="RT_RNaseH"/>
</dbReference>
<dbReference type="GO" id="GO:0016787">
    <property type="term" value="F:hydrolase activity"/>
    <property type="evidence" value="ECO:0007669"/>
    <property type="project" value="UniProtKB-KW"/>
</dbReference>
<keyword evidence="5" id="KW-0378">Hydrolase</keyword>
<keyword evidence="4" id="KW-0255">Endonuclease</keyword>
<dbReference type="OMA" id="NSTLLCE"/>
<dbReference type="AlphaFoldDB" id="A0A0C2MUA3"/>
<dbReference type="GO" id="GO:0004519">
    <property type="term" value="F:endonuclease activity"/>
    <property type="evidence" value="ECO:0007669"/>
    <property type="project" value="UniProtKB-KW"/>
</dbReference>
<evidence type="ECO:0000313" key="9">
    <source>
        <dbReference type="Proteomes" id="UP000031668"/>
    </source>
</evidence>
<accession>A0A0C2MUA3</accession>
<dbReference type="SUPFAM" id="SSF56672">
    <property type="entry name" value="DNA/RNA polymerases"/>
    <property type="match status" value="1"/>
</dbReference>
<dbReference type="InterPro" id="IPR043502">
    <property type="entry name" value="DNA/RNA_pol_sf"/>
</dbReference>